<protein>
    <submittedName>
        <fullName evidence="6">SH3 domain-containing protein</fullName>
    </submittedName>
</protein>
<dbReference type="PANTHER" id="PTHR47053">
    <property type="entry name" value="MUREIN DD-ENDOPEPTIDASE MEPH-RELATED"/>
    <property type="match status" value="1"/>
</dbReference>
<dbReference type="InterPro" id="IPR041382">
    <property type="entry name" value="SH3_16"/>
</dbReference>
<dbReference type="AlphaFoldDB" id="A0A4R6THY0"/>
<dbReference type="EMBL" id="SNYH01000001">
    <property type="protein sequence ID" value="TDQ29966.1"/>
    <property type="molecule type" value="Genomic_DNA"/>
</dbReference>
<dbReference type="OrthoDB" id="9813368at2"/>
<keyword evidence="2" id="KW-0645">Protease</keyword>
<dbReference type="InterPro" id="IPR051202">
    <property type="entry name" value="Peptidase_C40"/>
</dbReference>
<reference evidence="6 7" key="1">
    <citation type="submission" date="2019-03" db="EMBL/GenBank/DDBJ databases">
        <title>Genomic Encyclopedia of Type Strains, Phase III (KMG-III): the genomes of soil and plant-associated and newly described type strains.</title>
        <authorList>
            <person name="Whitman W."/>
        </authorList>
    </citation>
    <scope>NUCLEOTIDE SEQUENCE [LARGE SCALE GENOMIC DNA]</scope>
    <source>
        <strain evidence="6 7">CECT 8283</strain>
    </source>
</reference>
<evidence type="ECO:0000313" key="6">
    <source>
        <dbReference type="EMBL" id="TDQ29966.1"/>
    </source>
</evidence>
<dbReference type="GO" id="GO:0006508">
    <property type="term" value="P:proteolysis"/>
    <property type="evidence" value="ECO:0007669"/>
    <property type="project" value="UniProtKB-KW"/>
</dbReference>
<dbReference type="Gene3D" id="2.30.30.40">
    <property type="entry name" value="SH3 Domains"/>
    <property type="match status" value="1"/>
</dbReference>
<sequence length="257" mass="29170">MPFGICNLSIVPLRLEPSDASEMVNQVVFGEHFEVLEKSKKWSKIRLAFDDYEGYIDNKQYEDISEEAHVLLSKEKKHYAGELIDFITDNKNNLTTIPMGARLPLFKNNKISINDTSYSYDGKVCSGKLAKSTIIETAFLFLNVPYLWGGKSPFGIDCSGFTQTVYKLCGHDLLRDAKQQATQGEVLSFIEESEPGDLAFFDNEEGIITHVGIIMNDYNIIHAHGKVRIDKLDHSGIYNIDTHQHTHKLRVIKRLIN</sequence>
<evidence type="ECO:0000256" key="2">
    <source>
        <dbReference type="ARBA" id="ARBA00022670"/>
    </source>
</evidence>
<evidence type="ECO:0000256" key="3">
    <source>
        <dbReference type="ARBA" id="ARBA00022801"/>
    </source>
</evidence>
<evidence type="ECO:0000256" key="1">
    <source>
        <dbReference type="ARBA" id="ARBA00007074"/>
    </source>
</evidence>
<dbReference type="RefSeq" id="WP_133534503.1">
    <property type="nucleotide sequence ID" value="NZ_SNYH01000001.1"/>
</dbReference>
<keyword evidence="4" id="KW-0788">Thiol protease</keyword>
<dbReference type="Pfam" id="PF18348">
    <property type="entry name" value="SH3_16"/>
    <property type="match status" value="1"/>
</dbReference>
<dbReference type="InterPro" id="IPR038765">
    <property type="entry name" value="Papain-like_cys_pep_sf"/>
</dbReference>
<evidence type="ECO:0000259" key="5">
    <source>
        <dbReference type="PROSITE" id="PS51935"/>
    </source>
</evidence>
<accession>A0A4R6THY0</accession>
<dbReference type="PANTHER" id="PTHR47053:SF1">
    <property type="entry name" value="MUREIN DD-ENDOPEPTIDASE MEPH-RELATED"/>
    <property type="match status" value="1"/>
</dbReference>
<keyword evidence="7" id="KW-1185">Reference proteome</keyword>
<dbReference type="Proteomes" id="UP000295390">
    <property type="component" value="Unassembled WGS sequence"/>
</dbReference>
<dbReference type="InterPro" id="IPR000064">
    <property type="entry name" value="NLP_P60_dom"/>
</dbReference>
<proteinExistence type="inferred from homology"/>
<name>A0A4R6THY0_9FLAO</name>
<evidence type="ECO:0000313" key="7">
    <source>
        <dbReference type="Proteomes" id="UP000295390"/>
    </source>
</evidence>
<dbReference type="Gene3D" id="3.90.1720.10">
    <property type="entry name" value="endopeptidase domain like (from Nostoc punctiforme)"/>
    <property type="match status" value="1"/>
</dbReference>
<keyword evidence="3" id="KW-0378">Hydrolase</keyword>
<comment type="caution">
    <text evidence="6">The sequence shown here is derived from an EMBL/GenBank/DDBJ whole genome shotgun (WGS) entry which is preliminary data.</text>
</comment>
<comment type="similarity">
    <text evidence="1">Belongs to the peptidase C40 family.</text>
</comment>
<dbReference type="Pfam" id="PF00877">
    <property type="entry name" value="NLPC_P60"/>
    <property type="match status" value="1"/>
</dbReference>
<evidence type="ECO:0000256" key="4">
    <source>
        <dbReference type="ARBA" id="ARBA00022807"/>
    </source>
</evidence>
<feature type="domain" description="NlpC/P60" evidence="5">
    <location>
        <begin position="128"/>
        <end position="256"/>
    </location>
</feature>
<organism evidence="6 7">
    <name type="scientific">Tenacibaculum caenipelagi</name>
    <dbReference type="NCBI Taxonomy" id="1325435"/>
    <lineage>
        <taxon>Bacteria</taxon>
        <taxon>Pseudomonadati</taxon>
        <taxon>Bacteroidota</taxon>
        <taxon>Flavobacteriia</taxon>
        <taxon>Flavobacteriales</taxon>
        <taxon>Flavobacteriaceae</taxon>
        <taxon>Tenacibaculum</taxon>
    </lineage>
</organism>
<dbReference type="SUPFAM" id="SSF54001">
    <property type="entry name" value="Cysteine proteinases"/>
    <property type="match status" value="1"/>
</dbReference>
<dbReference type="PROSITE" id="PS51935">
    <property type="entry name" value="NLPC_P60"/>
    <property type="match status" value="1"/>
</dbReference>
<dbReference type="GO" id="GO:0008234">
    <property type="term" value="F:cysteine-type peptidase activity"/>
    <property type="evidence" value="ECO:0007669"/>
    <property type="project" value="UniProtKB-KW"/>
</dbReference>
<gene>
    <name evidence="6" type="ORF">DFQ07_0299</name>
</gene>